<reference evidence="2 3" key="1">
    <citation type="submission" date="2019-12" db="EMBL/GenBank/DDBJ databases">
        <authorList>
            <person name="Alioto T."/>
            <person name="Alioto T."/>
            <person name="Gomez Garrido J."/>
        </authorList>
    </citation>
    <scope>NUCLEOTIDE SEQUENCE [LARGE SCALE GENOMIC DNA]</scope>
</reference>
<dbReference type="AlphaFoldDB" id="A0A8S0U4E1"/>
<proteinExistence type="predicted"/>
<dbReference type="Gramene" id="OE9A075893T1">
    <property type="protein sequence ID" value="OE9A075893C1"/>
    <property type="gene ID" value="OE9A075893"/>
</dbReference>
<evidence type="ECO:0000313" key="3">
    <source>
        <dbReference type="Proteomes" id="UP000594638"/>
    </source>
</evidence>
<protein>
    <submittedName>
        <fullName evidence="2">Uncharacterized protein</fullName>
    </submittedName>
</protein>
<name>A0A8S0U4E1_OLEEU</name>
<dbReference type="InterPro" id="IPR007789">
    <property type="entry name" value="DUF688"/>
</dbReference>
<feature type="region of interest" description="Disordered" evidence="1">
    <location>
        <begin position="80"/>
        <end position="104"/>
    </location>
</feature>
<comment type="caution">
    <text evidence="2">The sequence shown here is derived from an EMBL/GenBank/DDBJ whole genome shotgun (WGS) entry which is preliminary data.</text>
</comment>
<gene>
    <name evidence="2" type="ORF">OLEA9_A075893</name>
</gene>
<dbReference type="PANTHER" id="PTHR33696:SF1">
    <property type="entry name" value="T22J18.15"/>
    <property type="match status" value="1"/>
</dbReference>
<dbReference type="Pfam" id="PF05097">
    <property type="entry name" value="DUF688"/>
    <property type="match status" value="1"/>
</dbReference>
<sequence>MASTPNTKTEILHSGRPFWLAGRRNPSFSSSSLSRSCHSSFGSLSFNEDFNLFSPITPLRFSSGVPFSWERIPGIPKQDSINNKESLRNLLPLPPARKTSNSSKKYVQEKIFPKKKDPFFAAFVECSKDDDDDHDAFGSLRKGLKITRTLNSCKRNCAVSDSIVYIPIPRSSSGYLLNRRSK</sequence>
<accession>A0A8S0U4E1</accession>
<evidence type="ECO:0000256" key="1">
    <source>
        <dbReference type="SAM" id="MobiDB-lite"/>
    </source>
</evidence>
<organism evidence="2 3">
    <name type="scientific">Olea europaea subsp. europaea</name>
    <dbReference type="NCBI Taxonomy" id="158383"/>
    <lineage>
        <taxon>Eukaryota</taxon>
        <taxon>Viridiplantae</taxon>
        <taxon>Streptophyta</taxon>
        <taxon>Embryophyta</taxon>
        <taxon>Tracheophyta</taxon>
        <taxon>Spermatophyta</taxon>
        <taxon>Magnoliopsida</taxon>
        <taxon>eudicotyledons</taxon>
        <taxon>Gunneridae</taxon>
        <taxon>Pentapetalae</taxon>
        <taxon>asterids</taxon>
        <taxon>lamiids</taxon>
        <taxon>Lamiales</taxon>
        <taxon>Oleaceae</taxon>
        <taxon>Oleeae</taxon>
        <taxon>Olea</taxon>
    </lineage>
</organism>
<dbReference type="EMBL" id="CACTIH010007417">
    <property type="protein sequence ID" value="CAA3012921.1"/>
    <property type="molecule type" value="Genomic_DNA"/>
</dbReference>
<dbReference type="PANTHER" id="PTHR33696">
    <property type="entry name" value="T22J18.15-RELATED"/>
    <property type="match status" value="1"/>
</dbReference>
<dbReference type="Proteomes" id="UP000594638">
    <property type="component" value="Unassembled WGS sequence"/>
</dbReference>
<dbReference type="OrthoDB" id="10359249at2759"/>
<keyword evidence="3" id="KW-1185">Reference proteome</keyword>
<evidence type="ECO:0000313" key="2">
    <source>
        <dbReference type="EMBL" id="CAA3012921.1"/>
    </source>
</evidence>